<dbReference type="SUPFAM" id="SSF48557">
    <property type="entry name" value="L-aspartase-like"/>
    <property type="match status" value="1"/>
</dbReference>
<dbReference type="Pfam" id="PF00206">
    <property type="entry name" value="Lyase_1"/>
    <property type="match status" value="1"/>
</dbReference>
<comment type="caution">
    <text evidence="3">The sequence shown here is derived from an EMBL/GenBank/DDBJ whole genome shotgun (WGS) entry which is preliminary data.</text>
</comment>
<dbReference type="PROSITE" id="PS00163">
    <property type="entry name" value="FUMARATE_LYASES"/>
    <property type="match status" value="1"/>
</dbReference>
<dbReference type="InterPro" id="IPR019468">
    <property type="entry name" value="AdenyloSucc_lyase_C"/>
</dbReference>
<sequence>MICLSDDPAATPAGQTLREVFAARASIVHIMAVEAALARVQARHCLIPAAAAADISAKASLAFFPTAEWSRQRARVGHPLVAILEAWMTRLEPGSREWLHYGATTADLFNTVLILQLQQAGTRLLEQMHDVGLRLAEMAGAYRATPMVARTLGRHAQPITFGMKVGVWLAEHGRSIERLQAWLARYRTGILSGAVGTYAAFGDQGPSIEREVMAELGLDAPEAVDWKGSRDRYAEFGCAVALAARTCGHIGQEIFLLSGDDLDEVRETNGAVGSSTMPHKANPSLCIEVVSRSREVSARLLPLLEWILVVYERDSAQHGDVLRDLCVGMADLLACLRQLLDTLVVLPQNMAANLQRSRGMILSEAITFALAEHIGKHSAHIAMRQLVAVARQRNCSLQEAARDSEEFKTLFAERPELLEVAHYIGRAPDIADAAVAAASLRAMPGAFKPLGKA</sequence>
<dbReference type="InterPro" id="IPR000362">
    <property type="entry name" value="Fumarate_lyase_fam"/>
</dbReference>
<dbReference type="SMART" id="SM00998">
    <property type="entry name" value="ADSL_C"/>
    <property type="match status" value="1"/>
</dbReference>
<dbReference type="GO" id="GO:0070626">
    <property type="term" value="F:(S)-2-(5-amino-1-(5-phospho-D-ribosyl)imidazole-4-carboxamido) succinate lyase (fumarate-forming) activity"/>
    <property type="evidence" value="ECO:0007669"/>
    <property type="project" value="TreeGrafter"/>
</dbReference>
<proteinExistence type="predicted"/>
<dbReference type="OrthoDB" id="9768878at2"/>
<evidence type="ECO:0000313" key="4">
    <source>
        <dbReference type="Proteomes" id="UP000214603"/>
    </source>
</evidence>
<organism evidence="3 4">
    <name type="scientific">Candidimonas nitroreducens</name>
    <dbReference type="NCBI Taxonomy" id="683354"/>
    <lineage>
        <taxon>Bacteria</taxon>
        <taxon>Pseudomonadati</taxon>
        <taxon>Pseudomonadota</taxon>
        <taxon>Betaproteobacteria</taxon>
        <taxon>Burkholderiales</taxon>
        <taxon>Alcaligenaceae</taxon>
        <taxon>Candidimonas</taxon>
    </lineage>
</organism>
<dbReference type="InterPro" id="IPR008948">
    <property type="entry name" value="L-Aspartase-like"/>
</dbReference>
<dbReference type="GO" id="GO:0004018">
    <property type="term" value="F:N6-(1,2-dicarboxyethyl)AMP AMP-lyase (fumarate-forming) activity"/>
    <property type="evidence" value="ECO:0007669"/>
    <property type="project" value="TreeGrafter"/>
</dbReference>
<dbReference type="GO" id="GO:0044208">
    <property type="term" value="P:'de novo' AMP biosynthetic process"/>
    <property type="evidence" value="ECO:0007669"/>
    <property type="project" value="TreeGrafter"/>
</dbReference>
<dbReference type="Gene3D" id="1.10.40.30">
    <property type="entry name" value="Fumarase/aspartase (C-terminal domain)"/>
    <property type="match status" value="1"/>
</dbReference>
<keyword evidence="1" id="KW-0456">Lyase</keyword>
<keyword evidence="4" id="KW-1185">Reference proteome</keyword>
<dbReference type="Proteomes" id="UP000214603">
    <property type="component" value="Unassembled WGS sequence"/>
</dbReference>
<protein>
    <recommendedName>
        <fullName evidence="2">Adenylosuccinate lyase C-terminal domain-containing protein</fullName>
    </recommendedName>
</protein>
<evidence type="ECO:0000256" key="1">
    <source>
        <dbReference type="ARBA" id="ARBA00023239"/>
    </source>
</evidence>
<feature type="domain" description="Adenylosuccinate lyase C-terminal" evidence="2">
    <location>
        <begin position="358"/>
        <end position="435"/>
    </location>
</feature>
<reference evidence="4" key="1">
    <citation type="submission" date="2017-06" db="EMBL/GenBank/DDBJ databases">
        <title>Herbaspirillum phytohormonus sp. nov., isolated from the root nodule of Robinia pseudoacacia in lead-zinc mine.</title>
        <authorList>
            <person name="Fan M."/>
            <person name="Lin Y."/>
        </authorList>
    </citation>
    <scope>NUCLEOTIDE SEQUENCE [LARGE SCALE GENOMIC DNA]</scope>
    <source>
        <strain evidence="4">SC-089</strain>
    </source>
</reference>
<dbReference type="PRINTS" id="PR00149">
    <property type="entry name" value="FUMRATELYASE"/>
</dbReference>
<dbReference type="EMBL" id="NJIH01000008">
    <property type="protein sequence ID" value="OWT58265.1"/>
    <property type="molecule type" value="Genomic_DNA"/>
</dbReference>
<dbReference type="InterPro" id="IPR022761">
    <property type="entry name" value="Fumarate_lyase_N"/>
</dbReference>
<dbReference type="RefSeq" id="WP_088604175.1">
    <property type="nucleotide sequence ID" value="NZ_NJIH01000008.1"/>
</dbReference>
<dbReference type="PANTHER" id="PTHR43172">
    <property type="entry name" value="ADENYLOSUCCINATE LYASE"/>
    <property type="match status" value="1"/>
</dbReference>
<dbReference type="PANTHER" id="PTHR43172:SF1">
    <property type="entry name" value="ADENYLOSUCCINATE LYASE"/>
    <property type="match status" value="1"/>
</dbReference>
<dbReference type="GO" id="GO:0005829">
    <property type="term" value="C:cytosol"/>
    <property type="evidence" value="ECO:0007669"/>
    <property type="project" value="TreeGrafter"/>
</dbReference>
<dbReference type="Gene3D" id="1.20.200.10">
    <property type="entry name" value="Fumarase/aspartase (Central domain)"/>
    <property type="match status" value="1"/>
</dbReference>
<gene>
    <name evidence="3" type="ORF">CEY11_14830</name>
</gene>
<evidence type="ECO:0000259" key="2">
    <source>
        <dbReference type="SMART" id="SM00998"/>
    </source>
</evidence>
<dbReference type="InterPro" id="IPR020557">
    <property type="entry name" value="Fumarate_lyase_CS"/>
</dbReference>
<accession>A0A225MAD6</accession>
<evidence type="ECO:0000313" key="3">
    <source>
        <dbReference type="EMBL" id="OWT58265.1"/>
    </source>
</evidence>
<name>A0A225MAD6_9BURK</name>
<dbReference type="AlphaFoldDB" id="A0A225MAD6"/>